<reference evidence="3 4" key="1">
    <citation type="submission" date="2023-11" db="EMBL/GenBank/DDBJ databases">
        <title>Halocaridina rubra genome assembly.</title>
        <authorList>
            <person name="Smith C."/>
        </authorList>
    </citation>
    <scope>NUCLEOTIDE SEQUENCE [LARGE SCALE GENOMIC DNA]</scope>
    <source>
        <strain evidence="3">EP-1</strain>
        <tissue evidence="3">Whole</tissue>
    </source>
</reference>
<feature type="chain" id="PRO_5042894167" evidence="2">
    <location>
        <begin position="23"/>
        <end position="441"/>
    </location>
</feature>
<feature type="signal peptide" evidence="2">
    <location>
        <begin position="1"/>
        <end position="22"/>
    </location>
</feature>
<evidence type="ECO:0000313" key="3">
    <source>
        <dbReference type="EMBL" id="KAK7073945.1"/>
    </source>
</evidence>
<dbReference type="EMBL" id="JAXCGZ010011921">
    <property type="protein sequence ID" value="KAK7073945.1"/>
    <property type="molecule type" value="Genomic_DNA"/>
</dbReference>
<accession>A0AAN9A6B3</accession>
<keyword evidence="4" id="KW-1185">Reference proteome</keyword>
<name>A0AAN9A6B3_HALRR</name>
<feature type="region of interest" description="Disordered" evidence="1">
    <location>
        <begin position="87"/>
        <end position="118"/>
    </location>
</feature>
<proteinExistence type="predicted"/>
<evidence type="ECO:0000256" key="2">
    <source>
        <dbReference type="SAM" id="SignalP"/>
    </source>
</evidence>
<sequence length="441" mass="49161">MITALLKGGLLLLLSHVFYTCSQSTNTSDAVGSSDLQEANISSVCECNKILIPEFKNTSDLMGFLLVIIEEAQSNAALTVVRTQEARSASETFPEPALTDHTGEPTKTFPEAGSADRPGDPLGANLEIPRLGGPLFLQNISSLLSSIEELQVNLKYAEFSTITWNLQRSGEPKNEEPCPLEYVMQTYRNIYALMTDAVHYRENVKVNVKLASETLLEVRKTVVSMKQKITGFGSLLHRLESVPCPKPIVDISHGRSALSALRTDAEAVNCQCLEKVLLEARNLTDLMEWVLHIMKETQAKAAWAAGLVRTEHHGRAADAASSASDRYSVQGEFSHGFTRKTSYSSSHKNPVEPFLSVKSGFQSSELECPLSDLQEKRKNLISKLTDSLLYREYIKDDPDFAKHLFELLSVNISDTELLLQEYKEFIREMEVSDCYLQFQQL</sequence>
<gene>
    <name evidence="3" type="ORF">SK128_020611</name>
</gene>
<keyword evidence="2" id="KW-0732">Signal</keyword>
<dbReference type="Proteomes" id="UP001381693">
    <property type="component" value="Unassembled WGS sequence"/>
</dbReference>
<evidence type="ECO:0000313" key="4">
    <source>
        <dbReference type="Proteomes" id="UP001381693"/>
    </source>
</evidence>
<organism evidence="3 4">
    <name type="scientific">Halocaridina rubra</name>
    <name type="common">Hawaiian red shrimp</name>
    <dbReference type="NCBI Taxonomy" id="373956"/>
    <lineage>
        <taxon>Eukaryota</taxon>
        <taxon>Metazoa</taxon>
        <taxon>Ecdysozoa</taxon>
        <taxon>Arthropoda</taxon>
        <taxon>Crustacea</taxon>
        <taxon>Multicrustacea</taxon>
        <taxon>Malacostraca</taxon>
        <taxon>Eumalacostraca</taxon>
        <taxon>Eucarida</taxon>
        <taxon>Decapoda</taxon>
        <taxon>Pleocyemata</taxon>
        <taxon>Caridea</taxon>
        <taxon>Atyoidea</taxon>
        <taxon>Atyidae</taxon>
        <taxon>Halocaridina</taxon>
    </lineage>
</organism>
<evidence type="ECO:0000256" key="1">
    <source>
        <dbReference type="SAM" id="MobiDB-lite"/>
    </source>
</evidence>
<protein>
    <submittedName>
        <fullName evidence="3">Uncharacterized protein</fullName>
    </submittedName>
</protein>
<dbReference type="AlphaFoldDB" id="A0AAN9A6B3"/>
<comment type="caution">
    <text evidence="3">The sequence shown here is derived from an EMBL/GenBank/DDBJ whole genome shotgun (WGS) entry which is preliminary data.</text>
</comment>